<evidence type="ECO:0000256" key="4">
    <source>
        <dbReference type="ARBA" id="ARBA00023136"/>
    </source>
</evidence>
<feature type="transmembrane region" description="Helical" evidence="5">
    <location>
        <begin position="12"/>
        <end position="35"/>
    </location>
</feature>
<feature type="transmembrane region" description="Helical" evidence="5">
    <location>
        <begin position="83"/>
        <end position="101"/>
    </location>
</feature>
<keyword evidence="4 5" id="KW-0472">Membrane</keyword>
<dbReference type="STRING" id="40571.SAMN05660733_03030"/>
<feature type="transmembrane region" description="Helical" evidence="5">
    <location>
        <begin position="47"/>
        <end position="76"/>
    </location>
</feature>
<dbReference type="InterPro" id="IPR032808">
    <property type="entry name" value="DoxX"/>
</dbReference>
<accession>A0A1W2DGL6</accession>
<evidence type="ECO:0000313" key="6">
    <source>
        <dbReference type="EMBL" id="SMC96651.1"/>
    </source>
</evidence>
<evidence type="ECO:0000256" key="5">
    <source>
        <dbReference type="SAM" id="Phobius"/>
    </source>
</evidence>
<dbReference type="AlphaFoldDB" id="A0A1W2DGL6"/>
<dbReference type="GO" id="GO:0016020">
    <property type="term" value="C:membrane"/>
    <property type="evidence" value="ECO:0007669"/>
    <property type="project" value="UniProtKB-SubCell"/>
</dbReference>
<evidence type="ECO:0000256" key="2">
    <source>
        <dbReference type="ARBA" id="ARBA00022692"/>
    </source>
</evidence>
<feature type="transmembrane region" description="Helical" evidence="5">
    <location>
        <begin position="107"/>
        <end position="124"/>
    </location>
</feature>
<gene>
    <name evidence="6" type="ORF">SAMN05660733_03030</name>
</gene>
<name>A0A1W2DGL6_9PSEU</name>
<keyword evidence="7" id="KW-1185">Reference proteome</keyword>
<dbReference type="Proteomes" id="UP000192840">
    <property type="component" value="Unassembled WGS sequence"/>
</dbReference>
<keyword evidence="3 5" id="KW-1133">Transmembrane helix</keyword>
<organism evidence="6 7">
    <name type="scientific">Lentzea albidocapillata</name>
    <dbReference type="NCBI Taxonomy" id="40571"/>
    <lineage>
        <taxon>Bacteria</taxon>
        <taxon>Bacillati</taxon>
        <taxon>Actinomycetota</taxon>
        <taxon>Actinomycetes</taxon>
        <taxon>Pseudonocardiales</taxon>
        <taxon>Pseudonocardiaceae</taxon>
        <taxon>Lentzea</taxon>
    </lineage>
</organism>
<evidence type="ECO:0000256" key="1">
    <source>
        <dbReference type="ARBA" id="ARBA00004141"/>
    </source>
</evidence>
<dbReference type="EMBL" id="FWYC01000007">
    <property type="protein sequence ID" value="SMC96651.1"/>
    <property type="molecule type" value="Genomic_DNA"/>
</dbReference>
<keyword evidence="2 5" id="KW-0812">Transmembrane</keyword>
<proteinExistence type="predicted"/>
<dbReference type="Pfam" id="PF07681">
    <property type="entry name" value="DoxX"/>
    <property type="match status" value="1"/>
</dbReference>
<evidence type="ECO:0000313" key="7">
    <source>
        <dbReference type="Proteomes" id="UP000192840"/>
    </source>
</evidence>
<comment type="subcellular location">
    <subcellularLocation>
        <location evidence="1">Membrane</location>
        <topology evidence="1">Multi-pass membrane protein</topology>
    </subcellularLocation>
</comment>
<evidence type="ECO:0000256" key="3">
    <source>
        <dbReference type="ARBA" id="ARBA00022989"/>
    </source>
</evidence>
<sequence>MLVRMTKAFKYINVVVRVLFGALFAFSGFTGLFGIGSQSTDGMSAEAVAFATALGESGFIMPVIKVVELVAGIMLLVNRFAPLALALLAPLVVGIFGLHVLLEPSGAVIAVVLAVVEIYLAWVYRHAFVPMLRPAYSNAMPSPSLSRS</sequence>
<protein>
    <submittedName>
        <fullName evidence="6">DoxX protein</fullName>
    </submittedName>
</protein>
<reference evidence="7" key="1">
    <citation type="submission" date="2017-04" db="EMBL/GenBank/DDBJ databases">
        <authorList>
            <person name="Varghese N."/>
            <person name="Submissions S."/>
        </authorList>
    </citation>
    <scope>NUCLEOTIDE SEQUENCE [LARGE SCALE GENOMIC DNA]</scope>
    <source>
        <strain evidence="7">DSM 44073</strain>
    </source>
</reference>